<dbReference type="EMBL" id="UINC01070428">
    <property type="protein sequence ID" value="SVC04574.1"/>
    <property type="molecule type" value="Genomic_DNA"/>
</dbReference>
<gene>
    <name evidence="2" type="ORF">METZ01_LOCUS257428</name>
</gene>
<dbReference type="InterPro" id="IPR022441">
    <property type="entry name" value="Para_beta_helix_rpt-2"/>
</dbReference>
<reference evidence="2" key="1">
    <citation type="submission" date="2018-05" db="EMBL/GenBank/DDBJ databases">
        <authorList>
            <person name="Lanie J.A."/>
            <person name="Ng W.-L."/>
            <person name="Kazmierczak K.M."/>
            <person name="Andrzejewski T.M."/>
            <person name="Davidsen T.M."/>
            <person name="Wayne K.J."/>
            <person name="Tettelin H."/>
            <person name="Glass J.I."/>
            <person name="Rusch D."/>
            <person name="Podicherti R."/>
            <person name="Tsui H.-C.T."/>
            <person name="Winkler M.E."/>
        </authorList>
    </citation>
    <scope>NUCLEOTIDE SEQUENCE</scope>
</reference>
<name>A0A382IXH1_9ZZZZ</name>
<feature type="non-terminal residue" evidence="2">
    <location>
        <position position="1"/>
    </location>
</feature>
<protein>
    <recommendedName>
        <fullName evidence="1">Right handed beta helix domain-containing protein</fullName>
    </recommendedName>
</protein>
<accession>A0A382IXH1</accession>
<feature type="domain" description="Right handed beta helix" evidence="1">
    <location>
        <begin position="20"/>
        <end position="173"/>
    </location>
</feature>
<evidence type="ECO:0000313" key="2">
    <source>
        <dbReference type="EMBL" id="SVC04574.1"/>
    </source>
</evidence>
<sequence length="353" mass="38279">EPSDLGQNDSDGVMSILVEDNSIIEESTSSWGGGLELSSMDRGVDILIQNNTVENRSNGIYVYGNTNNKVRILGNSIKGTTQSNTGIYLQSKTTGTIENNTIENKENGIYVQYSDANGNGSSVIKGNVVKGNSGYGIRVESYAKPVISLNDIENNSGYFVDNQTTFTVDARNNWWGETLKVVIESGSNPRALDKFYDQYDDSTKGLINYAGWLEFSPNSVKTEITNIFKVATLDGANAYWDASTDNSVKGYWVFYGVAADGTYDGYLDAGNLTEASLTGAQIDTKIAVRAYTTTNATVPVKIEGFQQDRNLARKGFAVLTPIVGQGTVTLNPNQSWYETGESVELTSAAADDF</sequence>
<dbReference type="SMART" id="SM00710">
    <property type="entry name" value="PbH1"/>
    <property type="match status" value="4"/>
</dbReference>
<dbReference type="Pfam" id="PF13229">
    <property type="entry name" value="Beta_helix"/>
    <property type="match status" value="1"/>
</dbReference>
<dbReference type="InterPro" id="IPR012334">
    <property type="entry name" value="Pectin_lyas_fold"/>
</dbReference>
<dbReference type="Gene3D" id="2.160.20.10">
    <property type="entry name" value="Single-stranded right-handed beta-helix, Pectin lyase-like"/>
    <property type="match status" value="1"/>
</dbReference>
<evidence type="ECO:0000259" key="1">
    <source>
        <dbReference type="Pfam" id="PF13229"/>
    </source>
</evidence>
<feature type="non-terminal residue" evidence="2">
    <location>
        <position position="353"/>
    </location>
</feature>
<dbReference type="SUPFAM" id="SSF51126">
    <property type="entry name" value="Pectin lyase-like"/>
    <property type="match status" value="1"/>
</dbReference>
<dbReference type="NCBIfam" id="TIGR03804">
    <property type="entry name" value="para_beta_helix"/>
    <property type="match status" value="1"/>
</dbReference>
<dbReference type="InterPro" id="IPR011050">
    <property type="entry name" value="Pectin_lyase_fold/virulence"/>
</dbReference>
<organism evidence="2">
    <name type="scientific">marine metagenome</name>
    <dbReference type="NCBI Taxonomy" id="408172"/>
    <lineage>
        <taxon>unclassified sequences</taxon>
        <taxon>metagenomes</taxon>
        <taxon>ecological metagenomes</taxon>
    </lineage>
</organism>
<dbReference type="InterPro" id="IPR006626">
    <property type="entry name" value="PbH1"/>
</dbReference>
<proteinExistence type="predicted"/>
<dbReference type="InterPro" id="IPR039448">
    <property type="entry name" value="Beta_helix"/>
</dbReference>
<dbReference type="AlphaFoldDB" id="A0A382IXH1"/>